<sequence>MRATAPRGPAAPPPEPARRRLAASPAQAWLPDPAAWSTVLALLLDAHGPDHIPVGHLDLKPEHLRRRTDGRLALLDVETLRPDITGLIDVITLPAVLRQAARPLPGPDILTLYQRAAVRHGARWSLTGLRAGLIAYQRATGLATLDGLAD</sequence>
<gene>
    <name evidence="1" type="ORF">RM780_00165</name>
</gene>
<evidence type="ECO:0008006" key="3">
    <source>
        <dbReference type="Google" id="ProtNLM"/>
    </source>
</evidence>
<evidence type="ECO:0000313" key="2">
    <source>
        <dbReference type="Proteomes" id="UP001183388"/>
    </source>
</evidence>
<evidence type="ECO:0000313" key="1">
    <source>
        <dbReference type="EMBL" id="MDT0305380.1"/>
    </source>
</evidence>
<accession>A0ABU2L1G8</accession>
<dbReference type="Proteomes" id="UP001183388">
    <property type="component" value="Unassembled WGS sequence"/>
</dbReference>
<organism evidence="1 2">
    <name type="scientific">Streptomyces boetiae</name>
    <dbReference type="NCBI Taxonomy" id="3075541"/>
    <lineage>
        <taxon>Bacteria</taxon>
        <taxon>Bacillati</taxon>
        <taxon>Actinomycetota</taxon>
        <taxon>Actinomycetes</taxon>
        <taxon>Kitasatosporales</taxon>
        <taxon>Streptomycetaceae</taxon>
        <taxon>Streptomyces</taxon>
    </lineage>
</organism>
<reference evidence="2" key="1">
    <citation type="submission" date="2023-07" db="EMBL/GenBank/DDBJ databases">
        <title>30 novel species of actinomycetes from the DSMZ collection.</title>
        <authorList>
            <person name="Nouioui I."/>
        </authorList>
    </citation>
    <scope>NUCLEOTIDE SEQUENCE [LARGE SCALE GENOMIC DNA]</scope>
    <source>
        <strain evidence="2">DSM 44917</strain>
    </source>
</reference>
<protein>
    <recommendedName>
        <fullName evidence="3">Aminoglycoside phosphotransferase domain-containing protein</fullName>
    </recommendedName>
</protein>
<proteinExistence type="predicted"/>
<comment type="caution">
    <text evidence="1">The sequence shown here is derived from an EMBL/GenBank/DDBJ whole genome shotgun (WGS) entry which is preliminary data.</text>
</comment>
<dbReference type="RefSeq" id="WP_311628298.1">
    <property type="nucleotide sequence ID" value="NZ_JAVREN010000001.1"/>
</dbReference>
<dbReference type="EMBL" id="JAVREN010000001">
    <property type="protein sequence ID" value="MDT0305380.1"/>
    <property type="molecule type" value="Genomic_DNA"/>
</dbReference>
<keyword evidence="2" id="KW-1185">Reference proteome</keyword>
<name>A0ABU2L1G8_9ACTN</name>